<proteinExistence type="predicted"/>
<organism evidence="1 2">
    <name type="scientific">Virgibacillus chiguensis</name>
    <dbReference type="NCBI Taxonomy" id="411959"/>
    <lineage>
        <taxon>Bacteria</taxon>
        <taxon>Bacillati</taxon>
        <taxon>Bacillota</taxon>
        <taxon>Bacilli</taxon>
        <taxon>Bacillales</taxon>
        <taxon>Bacillaceae</taxon>
        <taxon>Virgibacillus</taxon>
    </lineage>
</organism>
<protein>
    <submittedName>
        <fullName evidence="1">Crotonobetainyl-CoA:carnitine CoA-transferase CaiB</fullName>
    </submittedName>
</protein>
<accession>A0A1M5XJH9</accession>
<dbReference type="InterPro" id="IPR044855">
    <property type="entry name" value="CoA-Trfase_III_dom3_sf"/>
</dbReference>
<dbReference type="RefSeq" id="WP_073013300.1">
    <property type="nucleotide sequence ID" value="NZ_FQXD01000028.1"/>
</dbReference>
<reference evidence="2" key="1">
    <citation type="submission" date="2016-11" db="EMBL/GenBank/DDBJ databases">
        <authorList>
            <person name="Varghese N."/>
            <person name="Submissions S."/>
        </authorList>
    </citation>
    <scope>NUCLEOTIDE SEQUENCE [LARGE SCALE GENOMIC DNA]</scope>
    <source>
        <strain evidence="2">CGMCC 1.6496</strain>
    </source>
</reference>
<keyword evidence="2" id="KW-1185">Reference proteome</keyword>
<dbReference type="InterPro" id="IPR003673">
    <property type="entry name" value="CoA-Trfase_fam_III"/>
</dbReference>
<dbReference type="Proteomes" id="UP000184079">
    <property type="component" value="Unassembled WGS sequence"/>
</dbReference>
<name>A0A1M5XJH9_9BACI</name>
<dbReference type="InterPro" id="IPR050509">
    <property type="entry name" value="CoA-transferase_III"/>
</dbReference>
<gene>
    <name evidence="1" type="ORF">SAMN05421807_12821</name>
</gene>
<keyword evidence="1" id="KW-0808">Transferase</keyword>
<sequence>MPLTSIRVLDLTRLLPGPYCSMLLADFGAEVIKVEDQDKGDYARNYYPLLDEDSAMFHALNRNKKSVCLNLKREADRTIFLHMVKDADVVLESFRPGVMKKLGVDYETLKTINPQIIYCSITGYGQTGPYASKAGHDLNYLSYAGLLYLIGEQNGKPIVPAAQIADIGGGAYPAALGIMLALWERQTSGEGQFIDISMMDGVLSWLQTSLPNYFATDELPERGKQPLSGALACYEVYETRDGRWLAVGALEPKFWQVFCDTIGKTELIAYQHAPLLEQHRVKYEIQSVIQQKSLNEWVQLFEGVEACISPVQNFSEVEKDAQVRARDMVVSISHPTVGEVKQIGIPIKLSKTPGSIRSLAPKHGEHREVLEPYIAHSSTTALQDET</sequence>
<dbReference type="InterPro" id="IPR023606">
    <property type="entry name" value="CoA-Trfase_III_dom_1_sf"/>
</dbReference>
<dbReference type="GO" id="GO:0016740">
    <property type="term" value="F:transferase activity"/>
    <property type="evidence" value="ECO:0007669"/>
    <property type="project" value="UniProtKB-KW"/>
</dbReference>
<dbReference type="Gene3D" id="3.30.1540.10">
    <property type="entry name" value="formyl-coa transferase, domain 3"/>
    <property type="match status" value="1"/>
</dbReference>
<evidence type="ECO:0000313" key="2">
    <source>
        <dbReference type="Proteomes" id="UP000184079"/>
    </source>
</evidence>
<dbReference type="AlphaFoldDB" id="A0A1M5XJH9"/>
<dbReference type="EMBL" id="FQXD01000028">
    <property type="protein sequence ID" value="SHH99961.1"/>
    <property type="molecule type" value="Genomic_DNA"/>
</dbReference>
<dbReference type="Pfam" id="PF02515">
    <property type="entry name" value="CoA_transf_3"/>
    <property type="match status" value="1"/>
</dbReference>
<evidence type="ECO:0000313" key="1">
    <source>
        <dbReference type="EMBL" id="SHH99961.1"/>
    </source>
</evidence>
<dbReference type="PANTHER" id="PTHR48228:SF5">
    <property type="entry name" value="ALPHA-METHYLACYL-COA RACEMASE"/>
    <property type="match status" value="1"/>
</dbReference>
<dbReference type="OrthoDB" id="9797653at2"/>
<dbReference type="PANTHER" id="PTHR48228">
    <property type="entry name" value="SUCCINYL-COA--D-CITRAMALATE COA-TRANSFERASE"/>
    <property type="match status" value="1"/>
</dbReference>
<dbReference type="SUPFAM" id="SSF89796">
    <property type="entry name" value="CoA-transferase family III (CaiB/BaiF)"/>
    <property type="match status" value="1"/>
</dbReference>
<dbReference type="Gene3D" id="3.40.50.10540">
    <property type="entry name" value="Crotonobetainyl-coa:carnitine coa-transferase, domain 1"/>
    <property type="match status" value="1"/>
</dbReference>